<evidence type="ECO:0000256" key="10">
    <source>
        <dbReference type="ARBA" id="ARBA00044881"/>
    </source>
</evidence>
<name>A0A0G4HUD5_9ALVE</name>
<comment type="catalytic activity">
    <reaction evidence="14">
        <text>L-aspartyl-L-lysine(out) = L-aspartyl-L-lysine(in)</text>
        <dbReference type="Rhea" id="RHEA:79411"/>
        <dbReference type="ChEBI" id="CHEBI:229953"/>
    </reaction>
</comment>
<evidence type="ECO:0000256" key="24">
    <source>
        <dbReference type="ARBA" id="ARBA00046376"/>
    </source>
</evidence>
<feature type="transmembrane region" description="Helical" evidence="25">
    <location>
        <begin position="158"/>
        <end position="180"/>
    </location>
</feature>
<evidence type="ECO:0000256" key="3">
    <source>
        <dbReference type="ARBA" id="ARBA00022448"/>
    </source>
</evidence>
<reference evidence="27" key="1">
    <citation type="submission" date="2014-11" db="EMBL/GenBank/DDBJ databases">
        <authorList>
            <person name="Otto D Thomas"/>
            <person name="Naeem Raeece"/>
        </authorList>
    </citation>
    <scope>NUCLEOTIDE SEQUENCE</scope>
</reference>
<dbReference type="PROSITE" id="PS50850">
    <property type="entry name" value="MFS"/>
    <property type="match status" value="1"/>
</dbReference>
<evidence type="ECO:0000256" key="16">
    <source>
        <dbReference type="ARBA" id="ARBA00044900"/>
    </source>
</evidence>
<comment type="catalytic activity">
    <reaction evidence="20">
        <text>L-lysyl-glycine(out) = L-lysyl-glycine(in)</text>
        <dbReference type="Rhea" id="RHEA:79407"/>
        <dbReference type="ChEBI" id="CHEBI:191202"/>
    </reaction>
</comment>
<feature type="transmembrane region" description="Helical" evidence="25">
    <location>
        <begin position="222"/>
        <end position="247"/>
    </location>
</feature>
<comment type="subcellular location">
    <subcellularLocation>
        <location evidence="1">Lysosome membrane</location>
        <topology evidence="1">Multi-pass membrane protein</topology>
    </subcellularLocation>
</comment>
<accession>A0A0G4HUD5</accession>
<comment type="catalytic activity">
    <reaction evidence="9">
        <text>L-histidyl-glycine(out) = L-histidyl-glycine(in)</text>
        <dbReference type="Rhea" id="RHEA:79395"/>
        <dbReference type="ChEBI" id="CHEBI:229957"/>
    </reaction>
</comment>
<gene>
    <name evidence="27" type="ORF">Cvel_31839</name>
</gene>
<keyword evidence="6 25" id="KW-0472">Membrane</keyword>
<feature type="transmembrane region" description="Helical" evidence="25">
    <location>
        <begin position="301"/>
        <end position="321"/>
    </location>
</feature>
<feature type="transmembrane region" description="Helical" evidence="25">
    <location>
        <begin position="359"/>
        <end position="378"/>
    </location>
</feature>
<evidence type="ECO:0000256" key="21">
    <source>
        <dbReference type="ARBA" id="ARBA00044985"/>
    </source>
</evidence>
<dbReference type="InterPro" id="IPR052187">
    <property type="entry name" value="MFSD1"/>
</dbReference>
<dbReference type="SUPFAM" id="SSF103473">
    <property type="entry name" value="MFS general substrate transporter"/>
    <property type="match status" value="1"/>
</dbReference>
<dbReference type="AlphaFoldDB" id="A0A0G4HUD5"/>
<organism evidence="27">
    <name type="scientific">Chromera velia CCMP2878</name>
    <dbReference type="NCBI Taxonomy" id="1169474"/>
    <lineage>
        <taxon>Eukaryota</taxon>
        <taxon>Sar</taxon>
        <taxon>Alveolata</taxon>
        <taxon>Colpodellida</taxon>
        <taxon>Chromeraceae</taxon>
        <taxon>Chromera</taxon>
    </lineage>
</organism>
<dbReference type="InterPro" id="IPR011701">
    <property type="entry name" value="MFS"/>
</dbReference>
<feature type="transmembrane region" description="Helical" evidence="25">
    <location>
        <begin position="35"/>
        <end position="59"/>
    </location>
</feature>
<dbReference type="InterPro" id="IPR020846">
    <property type="entry name" value="MFS_dom"/>
</dbReference>
<evidence type="ECO:0000259" key="26">
    <source>
        <dbReference type="PROSITE" id="PS50850"/>
    </source>
</evidence>
<evidence type="ECO:0000256" key="25">
    <source>
        <dbReference type="SAM" id="Phobius"/>
    </source>
</evidence>
<comment type="function">
    <text evidence="23">Lysosomal dipeptide uniporter that selectively exports lysine, arginine or histidine-containing dipeptides with a net positive charge from the lysosome lumen into the cytosol. Could play a role in a specific type of protein O-glycosylation indirectly regulating macrophages migration and tissue invasion. Also essential for liver homeostasis.</text>
</comment>
<evidence type="ECO:0000256" key="1">
    <source>
        <dbReference type="ARBA" id="ARBA00004155"/>
    </source>
</evidence>
<comment type="catalytic activity">
    <reaction evidence="16">
        <text>L-lysyl-L-lysine(out) = L-lysyl-L-lysine(in)</text>
        <dbReference type="Rhea" id="RHEA:79403"/>
        <dbReference type="ChEBI" id="CHEBI:229956"/>
    </reaction>
</comment>
<feature type="transmembrane region" description="Helical" evidence="25">
    <location>
        <begin position="66"/>
        <end position="90"/>
    </location>
</feature>
<evidence type="ECO:0000256" key="4">
    <source>
        <dbReference type="ARBA" id="ARBA00022692"/>
    </source>
</evidence>
<evidence type="ECO:0000256" key="17">
    <source>
        <dbReference type="ARBA" id="ARBA00044903"/>
    </source>
</evidence>
<dbReference type="Gene3D" id="1.20.1250.20">
    <property type="entry name" value="MFS general substrate transporter like domains"/>
    <property type="match status" value="2"/>
</dbReference>
<keyword evidence="3" id="KW-0813">Transport</keyword>
<dbReference type="InterPro" id="IPR036259">
    <property type="entry name" value="MFS_trans_sf"/>
</dbReference>
<dbReference type="PROSITE" id="PS00216">
    <property type="entry name" value="SUGAR_TRANSPORT_1"/>
    <property type="match status" value="1"/>
</dbReference>
<dbReference type="EMBL" id="CDMZ01003916">
    <property type="protein sequence ID" value="CEM48044.1"/>
    <property type="molecule type" value="Genomic_DNA"/>
</dbReference>
<feature type="transmembrane region" description="Helical" evidence="25">
    <location>
        <begin position="327"/>
        <end position="347"/>
    </location>
</feature>
<proteinExistence type="inferred from homology"/>
<feature type="transmembrane region" description="Helical" evidence="25">
    <location>
        <begin position="96"/>
        <end position="116"/>
    </location>
</feature>
<evidence type="ECO:0000256" key="2">
    <source>
        <dbReference type="ARBA" id="ARBA00008335"/>
    </source>
</evidence>
<dbReference type="Pfam" id="PF07690">
    <property type="entry name" value="MFS_1"/>
    <property type="match status" value="1"/>
</dbReference>
<dbReference type="PANTHER" id="PTHR23512:SF3">
    <property type="entry name" value="MAJOR FACILITATOR SUPERFAMILY DOMAIN-CONTAINING PROTEIN 1"/>
    <property type="match status" value="1"/>
</dbReference>
<protein>
    <recommendedName>
        <fullName evidence="21">Lysosomal dipeptide transporter MFSD1</fullName>
    </recommendedName>
    <alternativeName>
        <fullName evidence="22">Major facilitator superfamily domain-containing protein 1</fullName>
    </alternativeName>
</protein>
<dbReference type="InterPro" id="IPR005829">
    <property type="entry name" value="Sugar_transporter_CS"/>
</dbReference>
<comment type="catalytic activity">
    <reaction evidence="19">
        <text>L-alanyl-L-lysine(out) = L-alanyl-L-lysine(in)</text>
        <dbReference type="Rhea" id="RHEA:79415"/>
        <dbReference type="ChEBI" id="CHEBI:192470"/>
    </reaction>
</comment>
<keyword evidence="4 25" id="KW-0812">Transmembrane</keyword>
<evidence type="ECO:0000256" key="6">
    <source>
        <dbReference type="ARBA" id="ARBA00023136"/>
    </source>
</evidence>
<evidence type="ECO:0000256" key="19">
    <source>
        <dbReference type="ARBA" id="ARBA00044919"/>
    </source>
</evidence>
<comment type="catalytic activity">
    <reaction evidence="12">
        <text>L-lysyl-L-alpha-amino acid(out) = L-lysyl-L-alpha-amino acid(in)</text>
        <dbReference type="Rhea" id="RHEA:79387"/>
        <dbReference type="ChEBI" id="CHEBI:229965"/>
    </reaction>
</comment>
<dbReference type="VEuPathDB" id="CryptoDB:Cvel_31839"/>
<evidence type="ECO:0000256" key="15">
    <source>
        <dbReference type="ARBA" id="ARBA00044899"/>
    </source>
</evidence>
<evidence type="ECO:0000256" key="8">
    <source>
        <dbReference type="ARBA" id="ARBA00044876"/>
    </source>
</evidence>
<comment type="subunit">
    <text evidence="24">Homodimer. Interacts with lysosomal protein GLMP (via lumenal domain); the interaction starts while both proteins are still in the endoplasmic reticulum and is required for stabilization of MFSD1 in lysosomes but has no direct effect on its targeting to lysosomes or transporter activity.</text>
</comment>
<comment type="catalytic activity">
    <reaction evidence="15">
        <text>L-arginyl-L-alpha-amino acid(out) = L-arginyl-L-alpha-amino acid(in)</text>
        <dbReference type="Rhea" id="RHEA:79371"/>
        <dbReference type="ChEBI" id="CHEBI:84315"/>
    </reaction>
</comment>
<feature type="transmembrane region" description="Helical" evidence="25">
    <location>
        <begin position="267"/>
        <end position="289"/>
    </location>
</feature>
<evidence type="ECO:0000256" key="9">
    <source>
        <dbReference type="ARBA" id="ARBA00044878"/>
    </source>
</evidence>
<sequence>MIGSYFVYDLPASTEDNLLERFTRSGKMSVGTFEYYFNLLYSVYSLPNILLPLFFGWLIDATGTRAMLMLLNTFLILGHAAVTLGCFIRSMPLMLFGRAVFGLGGESLNVAATVVLSEYFGRKEMAMALAFNLCTARAGSVLNDFISPVIADMFGAPAAFSLGFGLLIICGGVTILLIRLDIWVENEIARSNPGMVQAPTKHGELKLGLAGLVQHVRHLPGLFWIACLVCGTVYASILPFNNVASALLVEEYFKGKKTGGVAAAREAAGQTMSLVFASAALLSPIAGVLTDKLGFRTEQCVLSGGLLVGAFTLLLPFSRAAMIPPEAAMILLGLAYTIFATVIWPCVGTSVGEDQRGMAYGTATAVQNLGLFLTPLAVATVRAETGSFAAVVWLFLGIAVVGLFSSFGLLAYDRATGSRLEGRRVNSPGVVELVGGAF</sequence>
<dbReference type="PANTHER" id="PTHR23512">
    <property type="entry name" value="MAJOR FACILITATOR SUPERFAMILY DOMAIN-CONTAINING PROTEIN 1"/>
    <property type="match status" value="1"/>
</dbReference>
<evidence type="ECO:0000256" key="20">
    <source>
        <dbReference type="ARBA" id="ARBA00044924"/>
    </source>
</evidence>
<evidence type="ECO:0000256" key="11">
    <source>
        <dbReference type="ARBA" id="ARBA00044884"/>
    </source>
</evidence>
<evidence type="ECO:0000256" key="5">
    <source>
        <dbReference type="ARBA" id="ARBA00022989"/>
    </source>
</evidence>
<comment type="catalytic activity">
    <reaction evidence="11">
        <text>L-alpha-aminoacyl-L-histidine(out) = L-alpha-aminoacyl-L-histidine(in)</text>
        <dbReference type="Rhea" id="RHEA:79375"/>
        <dbReference type="ChEBI" id="CHEBI:229967"/>
    </reaction>
</comment>
<comment type="catalytic activity">
    <reaction evidence="10">
        <text>L-alpha-aminoacyl-L-arginine(out) = L-alpha-aminoacyl-L-arginine(in)</text>
        <dbReference type="Rhea" id="RHEA:79367"/>
        <dbReference type="ChEBI" id="CHEBI:229968"/>
    </reaction>
</comment>
<comment type="catalytic activity">
    <reaction evidence="13">
        <text>L-alpha-aminoacyl-L-lysine(out) = L-alpha-aminoacyl-L-lysine(in)</text>
        <dbReference type="Rhea" id="RHEA:79383"/>
        <dbReference type="ChEBI" id="CHEBI:229966"/>
    </reaction>
</comment>
<evidence type="ECO:0000256" key="12">
    <source>
        <dbReference type="ARBA" id="ARBA00044891"/>
    </source>
</evidence>
<evidence type="ECO:0000256" key="7">
    <source>
        <dbReference type="ARBA" id="ARBA00023228"/>
    </source>
</evidence>
<evidence type="ECO:0000256" key="22">
    <source>
        <dbReference type="ARBA" id="ARBA00045018"/>
    </source>
</evidence>
<dbReference type="GO" id="GO:0005765">
    <property type="term" value="C:lysosomal membrane"/>
    <property type="evidence" value="ECO:0007669"/>
    <property type="project" value="UniProtKB-SubCell"/>
</dbReference>
<keyword evidence="7" id="KW-0458">Lysosome</keyword>
<comment type="catalytic activity">
    <reaction evidence="18">
        <text>L-histidyl-L-alpha-amino acid(out) = L-histidyl-L-alpha-amino acid(in)</text>
        <dbReference type="Rhea" id="RHEA:79379"/>
        <dbReference type="ChEBI" id="CHEBI:229964"/>
    </reaction>
</comment>
<feature type="domain" description="Major facilitator superfamily (MFS) profile" evidence="26">
    <location>
        <begin position="1"/>
        <end position="414"/>
    </location>
</feature>
<comment type="similarity">
    <text evidence="2">Belongs to the major facilitator superfamily.</text>
</comment>
<evidence type="ECO:0000313" key="27">
    <source>
        <dbReference type="EMBL" id="CEM48044.1"/>
    </source>
</evidence>
<keyword evidence="5 25" id="KW-1133">Transmembrane helix</keyword>
<comment type="catalytic activity">
    <reaction evidence="8">
        <text>L-lysyl-L-alanine(out) = L-lysyl-L-alanine(in)</text>
        <dbReference type="Rhea" id="RHEA:79399"/>
        <dbReference type="ChEBI" id="CHEBI:229954"/>
    </reaction>
</comment>
<dbReference type="GO" id="GO:0022857">
    <property type="term" value="F:transmembrane transporter activity"/>
    <property type="evidence" value="ECO:0007669"/>
    <property type="project" value="InterPro"/>
</dbReference>
<evidence type="ECO:0000256" key="18">
    <source>
        <dbReference type="ARBA" id="ARBA00044912"/>
    </source>
</evidence>
<evidence type="ECO:0000256" key="14">
    <source>
        <dbReference type="ARBA" id="ARBA00044898"/>
    </source>
</evidence>
<evidence type="ECO:0000256" key="13">
    <source>
        <dbReference type="ARBA" id="ARBA00044893"/>
    </source>
</evidence>
<feature type="transmembrane region" description="Helical" evidence="25">
    <location>
        <begin position="390"/>
        <end position="412"/>
    </location>
</feature>
<comment type="catalytic activity">
    <reaction evidence="17">
        <text>L-arginyl-glycine(out) = L-arginyl-glycine(in)</text>
        <dbReference type="Rhea" id="RHEA:79391"/>
        <dbReference type="ChEBI" id="CHEBI:229955"/>
    </reaction>
</comment>
<evidence type="ECO:0000256" key="23">
    <source>
        <dbReference type="ARBA" id="ARBA00045709"/>
    </source>
</evidence>